<evidence type="ECO:0000256" key="3">
    <source>
        <dbReference type="ARBA" id="ARBA00023274"/>
    </source>
</evidence>
<feature type="compositionally biased region" description="Acidic residues" evidence="4">
    <location>
        <begin position="167"/>
        <end position="200"/>
    </location>
</feature>
<reference evidence="6" key="1">
    <citation type="submission" date="2013-11" db="EMBL/GenBank/DDBJ databases">
        <authorList>
            <person name="Hoang H.T."/>
            <person name="Killian M.L."/>
            <person name="Madson D.M."/>
            <person name="Arruda P.H.E."/>
            <person name="Sun D."/>
            <person name="Schwartz K.J."/>
            <person name="Yoon K."/>
        </authorList>
    </citation>
    <scope>NUCLEOTIDE SEQUENCE [LARGE SCALE GENOMIC DNA]</scope>
    <source>
        <strain evidence="6">CDK2</strain>
    </source>
</reference>
<dbReference type="InterPro" id="IPR043164">
    <property type="entry name" value="Ribosomal_uL10-like_insert_sf"/>
</dbReference>
<evidence type="ECO:0000256" key="4">
    <source>
        <dbReference type="SAM" id="MobiDB-lite"/>
    </source>
</evidence>
<dbReference type="Gene3D" id="3.90.105.20">
    <property type="match status" value="1"/>
</dbReference>
<dbReference type="Proteomes" id="UP000050535">
    <property type="component" value="Unassembled WGS sequence"/>
</dbReference>
<dbReference type="EMBL" id="LGUC01000001">
    <property type="protein sequence ID" value="KPN31737.1"/>
    <property type="molecule type" value="Genomic_DNA"/>
</dbReference>
<dbReference type="GO" id="GO:0003735">
    <property type="term" value="F:structural constituent of ribosome"/>
    <property type="evidence" value="ECO:0007669"/>
    <property type="project" value="TreeGrafter"/>
</dbReference>
<keyword evidence="3" id="KW-0687">Ribonucleoprotein</keyword>
<name>A0A0P7GS81_9EURY</name>
<accession>A0A0P7GS81</accession>
<dbReference type="STRING" id="699431.SY89_02488"/>
<evidence type="ECO:0000256" key="2">
    <source>
        <dbReference type="ARBA" id="ARBA00022980"/>
    </source>
</evidence>
<keyword evidence="2" id="KW-0689">Ribosomal protein</keyword>
<evidence type="ECO:0008006" key="7">
    <source>
        <dbReference type="Google" id="ProtNLM"/>
    </source>
</evidence>
<evidence type="ECO:0000313" key="5">
    <source>
        <dbReference type="EMBL" id="KPN31737.1"/>
    </source>
</evidence>
<comment type="similarity">
    <text evidence="1">Belongs to the universal ribosomal protein uL10 family.</text>
</comment>
<feature type="compositionally biased region" description="Gly residues" evidence="4">
    <location>
        <begin position="201"/>
        <end position="210"/>
    </location>
</feature>
<organism evidence="5 6">
    <name type="scientific">Halolamina pelagica</name>
    <dbReference type="NCBI Taxonomy" id="699431"/>
    <lineage>
        <taxon>Archaea</taxon>
        <taxon>Methanobacteriati</taxon>
        <taxon>Methanobacteriota</taxon>
        <taxon>Stenosarchaea group</taxon>
        <taxon>Halobacteria</taxon>
        <taxon>Halobacteriales</taxon>
        <taxon>Haloferacaceae</taxon>
    </lineage>
</organism>
<proteinExistence type="inferred from homology"/>
<gene>
    <name evidence="5" type="ORF">SY89_02488</name>
</gene>
<dbReference type="GO" id="GO:0000027">
    <property type="term" value="P:ribosomal large subunit assembly"/>
    <property type="evidence" value="ECO:0007669"/>
    <property type="project" value="TreeGrafter"/>
</dbReference>
<dbReference type="PANTHER" id="PTHR45699:SF3">
    <property type="entry name" value="LARGE RIBOSOMAL SUBUNIT PROTEIN UL10"/>
    <property type="match status" value="1"/>
</dbReference>
<keyword evidence="6" id="KW-1185">Reference proteome</keyword>
<dbReference type="GO" id="GO:0070180">
    <property type="term" value="F:large ribosomal subunit rRNA binding"/>
    <property type="evidence" value="ECO:0007669"/>
    <property type="project" value="TreeGrafter"/>
</dbReference>
<dbReference type="InterPro" id="IPR050323">
    <property type="entry name" value="Ribosomal_protein_uL10"/>
</dbReference>
<dbReference type="GO" id="GO:0002181">
    <property type="term" value="P:cytoplasmic translation"/>
    <property type="evidence" value="ECO:0007669"/>
    <property type="project" value="TreeGrafter"/>
</dbReference>
<dbReference type="PATRIC" id="fig|699431.3.peg.2553"/>
<evidence type="ECO:0000256" key="1">
    <source>
        <dbReference type="ARBA" id="ARBA00008889"/>
    </source>
</evidence>
<protein>
    <recommendedName>
        <fullName evidence="7">50S ribosomal protein L10</fullName>
    </recommendedName>
</protein>
<sequence length="210" mass="21849">MGELQSIGASARIMEGSIKVTEDSHVLDAGEVVDQDLANVLAEMGIEPKEVGLDLRAVYADGVLFEPDELAIDVDEYREDVQAAAAAARNLSVNAAYPTAENAGTLLAKAAGEAKSVGLEATIVNEELAPDLIGKADAQLRALAAQIDDEEALPEELQGVEAPAATEETDEEDAQDDEATDAEDADDSEPEDDSDDDGSDGGEGLGEMFG</sequence>
<dbReference type="Gene3D" id="6.10.140.760">
    <property type="match status" value="1"/>
</dbReference>
<dbReference type="PANTHER" id="PTHR45699">
    <property type="entry name" value="60S ACIDIC RIBOSOMAL PROTEIN P0"/>
    <property type="match status" value="1"/>
</dbReference>
<dbReference type="GO" id="GO:0022625">
    <property type="term" value="C:cytosolic large ribosomal subunit"/>
    <property type="evidence" value="ECO:0007669"/>
    <property type="project" value="TreeGrafter"/>
</dbReference>
<comment type="caution">
    <text evidence="5">The sequence shown here is derived from an EMBL/GenBank/DDBJ whole genome shotgun (WGS) entry which is preliminary data.</text>
</comment>
<evidence type="ECO:0000313" key="6">
    <source>
        <dbReference type="Proteomes" id="UP000050535"/>
    </source>
</evidence>
<feature type="region of interest" description="Disordered" evidence="4">
    <location>
        <begin position="151"/>
        <end position="210"/>
    </location>
</feature>
<dbReference type="AlphaFoldDB" id="A0A0P7GS81"/>